<name>A0A0N8RU47_PSEA0</name>
<dbReference type="PANTHER" id="PTHR30535:SF7">
    <property type="entry name" value="IRON(III) DICITRATE-BINDING PROTEIN"/>
    <property type="match status" value="1"/>
</dbReference>
<dbReference type="PROSITE" id="PS51257">
    <property type="entry name" value="PROKAR_LIPOPROTEIN"/>
    <property type="match status" value="1"/>
</dbReference>
<gene>
    <name evidence="3" type="ORF">ALO53_03542</name>
    <name evidence="4" type="ORF">ALP66_00033</name>
</gene>
<reference evidence="4 6" key="2">
    <citation type="submission" date="2018-08" db="EMBL/GenBank/DDBJ databases">
        <title>Recombination of ecologically and evolutionarily significant loci maintains genetic cohesion in the Pseudomonas syringae species complex.</title>
        <authorList>
            <person name="Dillon M."/>
            <person name="Thakur S."/>
            <person name="Almeida R.N.D."/>
            <person name="Weir B.S."/>
            <person name="Guttman D.S."/>
        </authorList>
    </citation>
    <scope>NUCLEOTIDE SEQUENCE [LARGE SCALE GENOMIC DNA]</scope>
    <source>
        <strain evidence="4 6">ICMP 7847</strain>
    </source>
</reference>
<feature type="chain" id="PRO_5033722541" evidence="1">
    <location>
        <begin position="22"/>
        <end position="319"/>
    </location>
</feature>
<feature type="domain" description="Fe/B12 periplasmic-binding" evidence="2">
    <location>
        <begin position="45"/>
        <end position="319"/>
    </location>
</feature>
<dbReference type="EMBL" id="RBSP01000149">
    <property type="protein sequence ID" value="RMS53066.1"/>
    <property type="molecule type" value="Genomic_DNA"/>
</dbReference>
<evidence type="ECO:0000256" key="1">
    <source>
        <dbReference type="SAM" id="SignalP"/>
    </source>
</evidence>
<feature type="signal peptide" evidence="1">
    <location>
        <begin position="1"/>
        <end position="21"/>
    </location>
</feature>
<evidence type="ECO:0000313" key="4">
    <source>
        <dbReference type="EMBL" id="RMS53066.1"/>
    </source>
</evidence>
<reference evidence="3 5" key="1">
    <citation type="submission" date="2015-09" db="EMBL/GenBank/DDBJ databases">
        <title>Genome announcement of multiple Pseudomonas syringae strains.</title>
        <authorList>
            <person name="Thakur S."/>
            <person name="Wang P.W."/>
            <person name="Gong Y."/>
            <person name="Weir B.S."/>
            <person name="Guttman D.S."/>
        </authorList>
    </citation>
    <scope>NUCLEOTIDE SEQUENCE [LARGE SCALE GENOMIC DNA]</scope>
    <source>
        <strain evidence="3 5">ICMP7840</strain>
    </source>
</reference>
<dbReference type="SUPFAM" id="SSF53807">
    <property type="entry name" value="Helical backbone' metal receptor"/>
    <property type="match status" value="1"/>
</dbReference>
<dbReference type="EMBL" id="LJQO01000465">
    <property type="protein sequence ID" value="KPX61383.1"/>
    <property type="molecule type" value="Genomic_DNA"/>
</dbReference>
<dbReference type="Proteomes" id="UP000050469">
    <property type="component" value="Unassembled WGS sequence"/>
</dbReference>
<dbReference type="InterPro" id="IPR002491">
    <property type="entry name" value="ABC_transptr_periplasmic_BD"/>
</dbReference>
<evidence type="ECO:0000313" key="5">
    <source>
        <dbReference type="Proteomes" id="UP000050469"/>
    </source>
</evidence>
<dbReference type="Gene3D" id="3.40.50.1980">
    <property type="entry name" value="Nitrogenase molybdenum iron protein domain"/>
    <property type="match status" value="2"/>
</dbReference>
<comment type="caution">
    <text evidence="3">The sequence shown here is derived from an EMBL/GenBank/DDBJ whole genome shotgun (WGS) entry which is preliminary data.</text>
</comment>
<keyword evidence="1" id="KW-0732">Signal</keyword>
<dbReference type="PANTHER" id="PTHR30535">
    <property type="entry name" value="VITAMIN B12-BINDING PROTEIN"/>
    <property type="match status" value="1"/>
</dbReference>
<organism evidence="3 5">
    <name type="scientific">Pseudomonas amygdali pv. photiniae</name>
    <dbReference type="NCBI Taxonomy" id="251724"/>
    <lineage>
        <taxon>Bacteria</taxon>
        <taxon>Pseudomonadati</taxon>
        <taxon>Pseudomonadota</taxon>
        <taxon>Gammaproteobacteria</taxon>
        <taxon>Pseudomonadales</taxon>
        <taxon>Pseudomonadaceae</taxon>
        <taxon>Pseudomonas</taxon>
        <taxon>Pseudomonas amygdali</taxon>
    </lineage>
</organism>
<dbReference type="Proteomes" id="UP000270873">
    <property type="component" value="Unassembled WGS sequence"/>
</dbReference>
<dbReference type="InterPro" id="IPR050902">
    <property type="entry name" value="ABC_Transporter_SBP"/>
</dbReference>
<dbReference type="RefSeq" id="WP_057412715.1">
    <property type="nucleotide sequence ID" value="NZ_LJQO01000465.1"/>
</dbReference>
<accession>A0A0N8RU47</accession>
<sequence>MNALLTRLALITLLCSPMVQAQPSAYPVTVQSCDRSVTFTAAPQRAVSNDVNLTKMMVALGLQSHMVGYSGITGWNKPDQALLRDLGNLPELASKYPSLETLLNANADFYFAGWNYGMRVGGDVTPQSLAPLGIQAYELTESCAQIMPRAEATLADVYNDLLNLGRIFDVQARAETLVAQMRHSVSKVQASVAGKSPPRVFLYDSGEDRPMTAGRLAIPQALISAAGGQNVMGDVAASWTHVNWESVVQSNPEVIVIVDYGEVSAAQKQHFLESNPALQSIDAIRNRRYVVLPYVAVTPGIDNVTAIETLAAAFHDVTR</sequence>
<dbReference type="PATRIC" id="fig|251724.3.peg.4935"/>
<dbReference type="CDD" id="cd01148">
    <property type="entry name" value="TroA_a"/>
    <property type="match status" value="1"/>
</dbReference>
<dbReference type="Pfam" id="PF01497">
    <property type="entry name" value="Peripla_BP_2"/>
    <property type="match status" value="1"/>
</dbReference>
<dbReference type="AlphaFoldDB" id="A0A0N8RU47"/>
<evidence type="ECO:0000259" key="2">
    <source>
        <dbReference type="PROSITE" id="PS50983"/>
    </source>
</evidence>
<protein>
    <submittedName>
        <fullName evidence="3">Iron compound ABC transporter iron compound-binding protein</fullName>
    </submittedName>
</protein>
<dbReference type="PROSITE" id="PS50983">
    <property type="entry name" value="FE_B12_PBP"/>
    <property type="match status" value="1"/>
</dbReference>
<evidence type="ECO:0000313" key="6">
    <source>
        <dbReference type="Proteomes" id="UP000270873"/>
    </source>
</evidence>
<evidence type="ECO:0000313" key="3">
    <source>
        <dbReference type="EMBL" id="KPX61383.1"/>
    </source>
</evidence>
<proteinExistence type="predicted"/>